<gene>
    <name evidence="1" type="ORF">HHL24_27055</name>
</gene>
<dbReference type="Proteomes" id="UP000544134">
    <property type="component" value="Unassembled WGS sequence"/>
</dbReference>
<proteinExistence type="predicted"/>
<evidence type="ECO:0000313" key="1">
    <source>
        <dbReference type="EMBL" id="NMM01584.1"/>
    </source>
</evidence>
<dbReference type="EMBL" id="JABBGJ010000031">
    <property type="protein sequence ID" value="NMM01584.1"/>
    <property type="molecule type" value="Genomic_DNA"/>
</dbReference>
<dbReference type="RefSeq" id="WP_169488410.1">
    <property type="nucleotide sequence ID" value="NZ_JABBGJ010000031.1"/>
</dbReference>
<protein>
    <submittedName>
        <fullName evidence="1">Uncharacterized protein</fullName>
    </submittedName>
</protein>
<comment type="caution">
    <text evidence="1">The sequence shown here is derived from an EMBL/GenBank/DDBJ whole genome shotgun (WGS) entry which is preliminary data.</text>
</comment>
<evidence type="ECO:0000313" key="2">
    <source>
        <dbReference type="Proteomes" id="UP000544134"/>
    </source>
</evidence>
<keyword evidence="2" id="KW-1185">Reference proteome</keyword>
<reference evidence="1 2" key="1">
    <citation type="submission" date="2020-04" db="EMBL/GenBank/DDBJ databases">
        <title>Paraburkholderia sp. RP-4-7 isolated from soil.</title>
        <authorList>
            <person name="Dahal R.H."/>
        </authorList>
    </citation>
    <scope>NUCLEOTIDE SEQUENCE [LARGE SCALE GENOMIC DNA]</scope>
    <source>
        <strain evidence="1 2">RP-4-7</strain>
    </source>
</reference>
<sequence>MHTNNAQFKGSTALMHFDTSTAAARFAKQQGIWDYATRDVTRAGVDQVEIEWVPDPSVLPGTSYPQFSDLDPRFRRLWEEQAMSMHRGWSLCQHDAWLHTGWSRYVLVQSVSLVTFAYPTGNEELRRKAKLDALIFADSNPLKAHRIGAFCVMACREVVYFTATLQAAGWVRGEVAAALNEMIAREDAEQLDAILTCLPGYAPEDHTESVKAILAGLMSAGA</sequence>
<name>A0A848IP76_9BURK</name>
<accession>A0A848IP76</accession>
<organism evidence="1 2">
    <name type="scientific">Paraburkholderia polaris</name>
    <dbReference type="NCBI Taxonomy" id="2728848"/>
    <lineage>
        <taxon>Bacteria</taxon>
        <taxon>Pseudomonadati</taxon>
        <taxon>Pseudomonadota</taxon>
        <taxon>Betaproteobacteria</taxon>
        <taxon>Burkholderiales</taxon>
        <taxon>Burkholderiaceae</taxon>
        <taxon>Paraburkholderia</taxon>
    </lineage>
</organism>
<dbReference type="AlphaFoldDB" id="A0A848IP76"/>